<feature type="signal peptide" evidence="1">
    <location>
        <begin position="1"/>
        <end position="25"/>
    </location>
</feature>
<evidence type="ECO:0000313" key="2">
    <source>
        <dbReference type="EMBL" id="JAP63280.1"/>
    </source>
</evidence>
<reference evidence="2" key="1">
    <citation type="journal article" date="2017" name="Ticks Tick Borne Dis.">
        <title>An insight into the sialome of Hyalomma excavatum.</title>
        <authorList>
            <person name="Ribeiro J.M."/>
            <person name="Slovak M."/>
            <person name="Francischetti I.M."/>
        </authorList>
    </citation>
    <scope>NUCLEOTIDE SEQUENCE</scope>
    <source>
        <strain evidence="2">Samish</strain>
        <tissue evidence="2">Salivary glands</tissue>
    </source>
</reference>
<feature type="chain" id="PRO_5007283734" evidence="1">
    <location>
        <begin position="26"/>
        <end position="91"/>
    </location>
</feature>
<keyword evidence="1" id="KW-0732">Signal</keyword>
<name>A0A131XB14_9ACAR</name>
<organism evidence="2">
    <name type="scientific">Hyalomma excavatum</name>
    <dbReference type="NCBI Taxonomy" id="257692"/>
    <lineage>
        <taxon>Eukaryota</taxon>
        <taxon>Metazoa</taxon>
        <taxon>Ecdysozoa</taxon>
        <taxon>Arthropoda</taxon>
        <taxon>Chelicerata</taxon>
        <taxon>Arachnida</taxon>
        <taxon>Acari</taxon>
        <taxon>Parasitiformes</taxon>
        <taxon>Ixodida</taxon>
        <taxon>Ixodoidea</taxon>
        <taxon>Ixodidae</taxon>
        <taxon>Hyalomminae</taxon>
        <taxon>Hyalomma</taxon>
    </lineage>
</organism>
<dbReference type="AlphaFoldDB" id="A0A131XB14"/>
<proteinExistence type="evidence at transcript level"/>
<evidence type="ECO:0000256" key="1">
    <source>
        <dbReference type="SAM" id="SignalP"/>
    </source>
</evidence>
<accession>A0A131XB14</accession>
<sequence length="91" mass="9957">MSRPSAVRIALFAAVALLLITECLGSRPGAHGERRKRNCSLHTCMQRRGGRNPVGCPRGCRCSGLDRSNIFPKKGFCIRDRSSSSNPRGRS</sequence>
<protein>
    <submittedName>
        <fullName evidence="2">Putative secreted peptide</fullName>
    </submittedName>
</protein>
<dbReference type="EMBL" id="GEFH01005301">
    <property type="protein sequence ID" value="JAP63280.1"/>
    <property type="molecule type" value="mRNA"/>
</dbReference>